<feature type="compositionally biased region" description="Acidic residues" evidence="1">
    <location>
        <begin position="47"/>
        <end position="67"/>
    </location>
</feature>
<dbReference type="AlphaFoldDB" id="A0A5J9WQI0"/>
<accession>A0A5J9WQI0</accession>
<sequence length="399" mass="44277">MGDPAAVYPLPLGFVEEGETHGEGGLTATTPVPEPCRKRPPSPTTPGDEDEDEWFVSDSEDEDEDHEVEGIYSPFTVDDIPRPSCDLKVQKSVVFRNPDARLRGPLPTILFPAFTSGNHVFQDYNLADKSPISVRDVGNCLNECRCCSMNLLQFIGINIAGYRHTRPGRAQLSGFIAAREADEPLRNLVYNRDIKNCEAVFVKRKTGVARLTLTSPARAISMPSRVLIEFELRAHGEDQGDNDLIIEGCTEFEDMHEIKSFMVHRRLYGEKCALDIKFLRLINAVEARVDVEVLHLGAYPHGISLKVYAKISGFDEVIRLLRGAAPDPGSAAMSFVVAAERRGGFDLYIEVASPILGQKQNWQRGFLSAYHGTAEEVAELGDFATVSVKITWKTYEKFG</sequence>
<name>A0A5J9WQI0_9POAL</name>
<evidence type="ECO:0000259" key="2">
    <source>
        <dbReference type="Pfam" id="PF20241"/>
    </source>
</evidence>
<organism evidence="3 4">
    <name type="scientific">Eragrostis curvula</name>
    <name type="common">weeping love grass</name>
    <dbReference type="NCBI Taxonomy" id="38414"/>
    <lineage>
        <taxon>Eukaryota</taxon>
        <taxon>Viridiplantae</taxon>
        <taxon>Streptophyta</taxon>
        <taxon>Embryophyta</taxon>
        <taxon>Tracheophyta</taxon>
        <taxon>Spermatophyta</taxon>
        <taxon>Magnoliopsida</taxon>
        <taxon>Liliopsida</taxon>
        <taxon>Poales</taxon>
        <taxon>Poaceae</taxon>
        <taxon>PACMAD clade</taxon>
        <taxon>Chloridoideae</taxon>
        <taxon>Eragrostideae</taxon>
        <taxon>Eragrostidinae</taxon>
        <taxon>Eragrostis</taxon>
    </lineage>
</organism>
<feature type="region of interest" description="Disordered" evidence="1">
    <location>
        <begin position="16"/>
        <end position="67"/>
    </location>
</feature>
<keyword evidence="4" id="KW-1185">Reference proteome</keyword>
<protein>
    <recommendedName>
        <fullName evidence="2">DUF6598 domain-containing protein</fullName>
    </recommendedName>
</protein>
<comment type="caution">
    <text evidence="3">The sequence shown here is derived from an EMBL/GenBank/DDBJ whole genome shotgun (WGS) entry which is preliminary data.</text>
</comment>
<reference evidence="3 4" key="1">
    <citation type="journal article" date="2019" name="Sci. Rep.">
        <title>A high-quality genome of Eragrostis curvula grass provides insights into Poaceae evolution and supports new strategies to enhance forage quality.</title>
        <authorList>
            <person name="Carballo J."/>
            <person name="Santos B.A.C.M."/>
            <person name="Zappacosta D."/>
            <person name="Garbus I."/>
            <person name="Selva J.P."/>
            <person name="Gallo C.A."/>
            <person name="Diaz A."/>
            <person name="Albertini E."/>
            <person name="Caccamo M."/>
            <person name="Echenique V."/>
        </authorList>
    </citation>
    <scope>NUCLEOTIDE SEQUENCE [LARGE SCALE GENOMIC DNA]</scope>
    <source>
        <strain evidence="4">cv. Victoria</strain>
        <tissue evidence="3">Leaf</tissue>
    </source>
</reference>
<gene>
    <name evidence="3" type="ORF">EJB05_00894</name>
</gene>
<evidence type="ECO:0000313" key="4">
    <source>
        <dbReference type="Proteomes" id="UP000324897"/>
    </source>
</evidence>
<feature type="domain" description="DUF6598" evidence="2">
    <location>
        <begin position="151"/>
        <end position="389"/>
    </location>
</feature>
<dbReference type="InterPro" id="IPR046533">
    <property type="entry name" value="DUF6598"/>
</dbReference>
<dbReference type="Pfam" id="PF20241">
    <property type="entry name" value="DUF6598"/>
    <property type="match status" value="1"/>
</dbReference>
<dbReference type="OrthoDB" id="679412at2759"/>
<dbReference type="PANTHER" id="PTHR33065">
    <property type="entry name" value="OS07G0486400 PROTEIN"/>
    <property type="match status" value="1"/>
</dbReference>
<dbReference type="Proteomes" id="UP000324897">
    <property type="component" value="Chromosome 6"/>
</dbReference>
<evidence type="ECO:0000313" key="3">
    <source>
        <dbReference type="EMBL" id="TVU49580.1"/>
    </source>
</evidence>
<dbReference type="EMBL" id="RWGY01000002">
    <property type="protein sequence ID" value="TVU49580.1"/>
    <property type="molecule type" value="Genomic_DNA"/>
</dbReference>
<evidence type="ECO:0000256" key="1">
    <source>
        <dbReference type="SAM" id="MobiDB-lite"/>
    </source>
</evidence>
<dbReference type="PANTHER" id="PTHR33065:SF185">
    <property type="entry name" value="DUF6598 DOMAIN-CONTAINING PROTEIN"/>
    <property type="match status" value="1"/>
</dbReference>
<proteinExistence type="predicted"/>
<dbReference type="Gramene" id="TVU49580">
    <property type="protein sequence ID" value="TVU49580"/>
    <property type="gene ID" value="EJB05_00894"/>
</dbReference>